<dbReference type="Pfam" id="PF08032">
    <property type="entry name" value="SpoU_sub_bind"/>
    <property type="match status" value="1"/>
</dbReference>
<dbReference type="RefSeq" id="WP_377940506.1">
    <property type="nucleotide sequence ID" value="NZ_JBHUCX010000001.1"/>
</dbReference>
<organism evidence="6 7">
    <name type="scientific">Alicyclobacillus fodiniaquatilis</name>
    <dbReference type="NCBI Taxonomy" id="1661150"/>
    <lineage>
        <taxon>Bacteria</taxon>
        <taxon>Bacillati</taxon>
        <taxon>Bacillota</taxon>
        <taxon>Bacilli</taxon>
        <taxon>Bacillales</taxon>
        <taxon>Alicyclobacillaceae</taxon>
        <taxon>Alicyclobacillus</taxon>
    </lineage>
</organism>
<dbReference type="SMART" id="SM00967">
    <property type="entry name" value="SpoU_sub_bind"/>
    <property type="match status" value="1"/>
</dbReference>
<dbReference type="SUPFAM" id="SSF55315">
    <property type="entry name" value="L30e-like"/>
    <property type="match status" value="1"/>
</dbReference>
<dbReference type="InterPro" id="IPR001537">
    <property type="entry name" value="SpoU_MeTrfase"/>
</dbReference>
<evidence type="ECO:0000313" key="6">
    <source>
        <dbReference type="EMBL" id="MFD1673170.1"/>
    </source>
</evidence>
<dbReference type="EMBL" id="JBHUCX010000001">
    <property type="protein sequence ID" value="MFD1673170.1"/>
    <property type="molecule type" value="Genomic_DNA"/>
</dbReference>
<dbReference type="Gene3D" id="3.30.1330.30">
    <property type="match status" value="1"/>
</dbReference>
<name>A0ABW4JB41_9BACL</name>
<evidence type="ECO:0000256" key="2">
    <source>
        <dbReference type="ARBA" id="ARBA00022603"/>
    </source>
</evidence>
<dbReference type="PANTHER" id="PTHR46429">
    <property type="entry name" value="23S RRNA (GUANOSINE-2'-O-)-METHYLTRANSFERASE RLMB"/>
    <property type="match status" value="1"/>
</dbReference>
<keyword evidence="2" id="KW-0489">Methyltransferase</keyword>
<dbReference type="Gene3D" id="3.40.1280.10">
    <property type="match status" value="1"/>
</dbReference>
<evidence type="ECO:0000256" key="3">
    <source>
        <dbReference type="ARBA" id="ARBA00022679"/>
    </source>
</evidence>
<feature type="domain" description="RNA 2-O ribose methyltransferase substrate binding" evidence="5">
    <location>
        <begin position="41"/>
        <end position="115"/>
    </location>
</feature>
<feature type="region of interest" description="Disordered" evidence="4">
    <location>
        <begin position="1"/>
        <end position="40"/>
    </location>
</feature>
<feature type="compositionally biased region" description="Basic residues" evidence="4">
    <location>
        <begin position="9"/>
        <end position="23"/>
    </location>
</feature>
<dbReference type="InterPro" id="IPR013123">
    <property type="entry name" value="SpoU_subst-bd"/>
</dbReference>
<keyword evidence="7" id="KW-1185">Reference proteome</keyword>
<dbReference type="PANTHER" id="PTHR46429:SF1">
    <property type="entry name" value="23S RRNA (GUANOSINE-2'-O-)-METHYLTRANSFERASE RLMB"/>
    <property type="match status" value="1"/>
</dbReference>
<dbReference type="InterPro" id="IPR029026">
    <property type="entry name" value="tRNA_m1G_MTases_N"/>
</dbReference>
<comment type="similarity">
    <text evidence="1">Belongs to the class IV-like SAM-binding methyltransferase superfamily. RNA methyltransferase TrmH family.</text>
</comment>
<sequence length="277" mass="30058">MNRPPARQQKARQGRKEHARSKAKTQMEQRQPEEETTETQLLKGRHPVLTALAEERPINKLLVAEGASEAGLSPIIARAKEQGVVVQFVPRTRLDMLAGNTHQGVLAYVAPYDYVDVEEIAARETGQAPLIVLLDGVTDPHNLGAIIRTAEAVGAQGVIIGKHRAAPVTETVAKAAAGALEYLPVARVANIAQTLEQLKEMGYWVVGTSVDAPQRLVEVDYTQKTVVVIGSEGAGMHRLVKERCDFLVTIPILGRVQSLNASVAAGVMLYEVVRQRT</sequence>
<dbReference type="CDD" id="cd18103">
    <property type="entry name" value="SpoU-like_RlmB"/>
    <property type="match status" value="1"/>
</dbReference>
<protein>
    <submittedName>
        <fullName evidence="6">23S rRNA (Guanosine(2251)-2'-O)-methyltransferase RlmB</fullName>
    </submittedName>
</protein>
<dbReference type="InterPro" id="IPR029064">
    <property type="entry name" value="Ribosomal_eL30-like_sf"/>
</dbReference>
<comment type="caution">
    <text evidence="6">The sequence shown here is derived from an EMBL/GenBank/DDBJ whole genome shotgun (WGS) entry which is preliminary data.</text>
</comment>
<gene>
    <name evidence="6" type="primary">rlmB</name>
    <name evidence="6" type="ORF">ACFSB2_00345</name>
</gene>
<proteinExistence type="inferred from homology"/>
<dbReference type="NCBIfam" id="TIGR00186">
    <property type="entry name" value="rRNA_methyl_3"/>
    <property type="match status" value="1"/>
</dbReference>
<dbReference type="InterPro" id="IPR004441">
    <property type="entry name" value="rRNA_MeTrfase_TrmH"/>
</dbReference>
<reference evidence="7" key="1">
    <citation type="journal article" date="2019" name="Int. J. Syst. Evol. Microbiol.">
        <title>The Global Catalogue of Microorganisms (GCM) 10K type strain sequencing project: providing services to taxonomists for standard genome sequencing and annotation.</title>
        <authorList>
            <consortium name="The Broad Institute Genomics Platform"/>
            <consortium name="The Broad Institute Genome Sequencing Center for Infectious Disease"/>
            <person name="Wu L."/>
            <person name="Ma J."/>
        </authorList>
    </citation>
    <scope>NUCLEOTIDE SEQUENCE [LARGE SCALE GENOMIC DNA]</scope>
    <source>
        <strain evidence="7">CGMCC 1.12286</strain>
    </source>
</reference>
<evidence type="ECO:0000313" key="7">
    <source>
        <dbReference type="Proteomes" id="UP001597079"/>
    </source>
</evidence>
<keyword evidence="3" id="KW-0808">Transferase</keyword>
<dbReference type="Proteomes" id="UP001597079">
    <property type="component" value="Unassembled WGS sequence"/>
</dbReference>
<dbReference type="InterPro" id="IPR029028">
    <property type="entry name" value="Alpha/beta_knot_MTases"/>
</dbReference>
<dbReference type="Pfam" id="PF00588">
    <property type="entry name" value="SpoU_methylase"/>
    <property type="match status" value="1"/>
</dbReference>
<accession>A0ABW4JB41</accession>
<evidence type="ECO:0000256" key="4">
    <source>
        <dbReference type="SAM" id="MobiDB-lite"/>
    </source>
</evidence>
<evidence type="ECO:0000259" key="5">
    <source>
        <dbReference type="SMART" id="SM00967"/>
    </source>
</evidence>
<evidence type="ECO:0000256" key="1">
    <source>
        <dbReference type="ARBA" id="ARBA00007228"/>
    </source>
</evidence>
<dbReference type="SUPFAM" id="SSF75217">
    <property type="entry name" value="alpha/beta knot"/>
    <property type="match status" value="1"/>
</dbReference>